<dbReference type="Pfam" id="PF14338">
    <property type="entry name" value="Mrr_N"/>
    <property type="match status" value="1"/>
</dbReference>
<dbReference type="InterPro" id="IPR025745">
    <property type="entry name" value="Mrr-like_N_dom"/>
</dbReference>
<dbReference type="GO" id="GO:0003677">
    <property type="term" value="F:DNA binding"/>
    <property type="evidence" value="ECO:0007669"/>
    <property type="project" value="InterPro"/>
</dbReference>
<dbReference type="InterPro" id="IPR011856">
    <property type="entry name" value="tRNA_endonuc-like_dom_sf"/>
</dbReference>
<dbReference type="GO" id="GO:0009307">
    <property type="term" value="P:DNA restriction-modification system"/>
    <property type="evidence" value="ECO:0007669"/>
    <property type="project" value="InterPro"/>
</dbReference>
<dbReference type="REBASE" id="58088">
    <property type="entry name" value="Cep9333Mrr2P"/>
</dbReference>
<protein>
    <submittedName>
        <fullName evidence="3">Restriction endonuclease</fullName>
    </submittedName>
</protein>
<dbReference type="SUPFAM" id="SSF52980">
    <property type="entry name" value="Restriction endonuclease-like"/>
    <property type="match status" value="1"/>
</dbReference>
<dbReference type="RefSeq" id="WP_015201627.1">
    <property type="nucleotide sequence ID" value="NC_019753.1"/>
</dbReference>
<evidence type="ECO:0000259" key="2">
    <source>
        <dbReference type="Pfam" id="PF14338"/>
    </source>
</evidence>
<dbReference type="InterPro" id="IPR052906">
    <property type="entry name" value="Type_IV_Methyl-Rstrct_Enzyme"/>
</dbReference>
<accession>K9VVG3</accession>
<dbReference type="InterPro" id="IPR007560">
    <property type="entry name" value="Restrct_endonuc_IV_Mrr"/>
</dbReference>
<gene>
    <name evidence="3" type="ORF">Cri9333_0541</name>
</gene>
<evidence type="ECO:0000259" key="1">
    <source>
        <dbReference type="Pfam" id="PF04471"/>
    </source>
</evidence>
<keyword evidence="3" id="KW-0540">Nuclease</keyword>
<dbReference type="KEGG" id="cep:Cri9333_0541"/>
<feature type="domain" description="Restriction endonuclease type IV Mrr" evidence="1">
    <location>
        <begin position="153"/>
        <end position="266"/>
    </location>
</feature>
<feature type="domain" description="Restriction system protein Mrr-like N-terminal" evidence="2">
    <location>
        <begin position="6"/>
        <end position="89"/>
    </location>
</feature>
<dbReference type="InterPro" id="IPR011335">
    <property type="entry name" value="Restrct_endonuc-II-like"/>
</dbReference>
<dbReference type="GO" id="GO:0015666">
    <property type="term" value="F:restriction endodeoxyribonuclease activity"/>
    <property type="evidence" value="ECO:0007669"/>
    <property type="project" value="TreeGrafter"/>
</dbReference>
<dbReference type="Gene3D" id="3.40.1350.10">
    <property type="match status" value="1"/>
</dbReference>
<dbReference type="EMBL" id="CP003620">
    <property type="protein sequence ID" value="AFZ11492.1"/>
    <property type="molecule type" value="Genomic_DNA"/>
</dbReference>
<reference evidence="3 4" key="1">
    <citation type="submission" date="2012-06" db="EMBL/GenBank/DDBJ databases">
        <title>Finished chromosome of genome of Crinalium epipsammum PCC 9333.</title>
        <authorList>
            <consortium name="US DOE Joint Genome Institute"/>
            <person name="Gugger M."/>
            <person name="Coursin T."/>
            <person name="Rippka R."/>
            <person name="Tandeau De Marsac N."/>
            <person name="Huntemann M."/>
            <person name="Wei C.-L."/>
            <person name="Han J."/>
            <person name="Detter J.C."/>
            <person name="Han C."/>
            <person name="Tapia R."/>
            <person name="Davenport K."/>
            <person name="Daligault H."/>
            <person name="Erkkila T."/>
            <person name="Gu W."/>
            <person name="Munk A.C.C."/>
            <person name="Teshima H."/>
            <person name="Xu Y."/>
            <person name="Chain P."/>
            <person name="Chen A."/>
            <person name="Krypides N."/>
            <person name="Mavromatis K."/>
            <person name="Markowitz V."/>
            <person name="Szeto E."/>
            <person name="Ivanova N."/>
            <person name="Mikhailova N."/>
            <person name="Ovchinnikova G."/>
            <person name="Pagani I."/>
            <person name="Pati A."/>
            <person name="Goodwin L."/>
            <person name="Peters L."/>
            <person name="Pitluck S."/>
            <person name="Woyke T."/>
            <person name="Kerfeld C."/>
        </authorList>
    </citation>
    <scope>NUCLEOTIDE SEQUENCE [LARGE SCALE GENOMIC DNA]</scope>
    <source>
        <strain evidence="3 4">PCC 9333</strain>
    </source>
</reference>
<dbReference type="eggNOG" id="COG1715">
    <property type="taxonomic scope" value="Bacteria"/>
</dbReference>
<name>K9VVG3_9CYAN</name>
<dbReference type="Pfam" id="PF04471">
    <property type="entry name" value="Mrr_cat"/>
    <property type="match status" value="1"/>
</dbReference>
<proteinExistence type="predicted"/>
<dbReference type="STRING" id="1173022.Cri9333_0541"/>
<dbReference type="AlphaFoldDB" id="K9VVG3"/>
<evidence type="ECO:0000313" key="3">
    <source>
        <dbReference type="EMBL" id="AFZ11492.1"/>
    </source>
</evidence>
<keyword evidence="3" id="KW-0255">Endonuclease</keyword>
<dbReference type="PATRIC" id="fig|1173022.3.peg.588"/>
<sequence length="292" mass="32389">MGGPKFVRFFSPVINALKELGGSGRPSEVRDVIALRLNIFEQDRTDLLDGGAPRFNNEIAWARFYLVKAGFVDSSRRGVWSLSDKGRAIESFSDDEALSLFKLVHSEFQSGRDADTAVSQPEETIGEAIAPNDTTVSDDSSYRRKLLEILFSLPPSGFERLCQRLLRESGFEQVAVLGRTGDGGIDGQGILQINPFVSFKVLFQCKRYTGTVSVSQVRDFRGAMMGRADKGIILTTGTFTSDAQKEAVRDGVPPIELVHGEKLLDMFESLELGLTPRTTYDIDLHFFQEFQS</sequence>
<organism evidence="3 4">
    <name type="scientific">Crinalium epipsammum PCC 9333</name>
    <dbReference type="NCBI Taxonomy" id="1173022"/>
    <lineage>
        <taxon>Bacteria</taxon>
        <taxon>Bacillati</taxon>
        <taxon>Cyanobacteriota</taxon>
        <taxon>Cyanophyceae</taxon>
        <taxon>Gomontiellales</taxon>
        <taxon>Gomontiellaceae</taxon>
        <taxon>Crinalium</taxon>
    </lineage>
</organism>
<dbReference type="HOGENOM" id="CLU_063822_0_0_3"/>
<keyword evidence="4" id="KW-1185">Reference proteome</keyword>
<keyword evidence="3" id="KW-0378">Hydrolase</keyword>
<dbReference type="Proteomes" id="UP000010472">
    <property type="component" value="Chromosome"/>
</dbReference>
<evidence type="ECO:0000313" key="4">
    <source>
        <dbReference type="Proteomes" id="UP000010472"/>
    </source>
</evidence>
<dbReference type="PANTHER" id="PTHR30015:SF7">
    <property type="entry name" value="TYPE IV METHYL-DIRECTED RESTRICTION ENZYME ECOKMRR"/>
    <property type="match status" value="1"/>
</dbReference>
<dbReference type="PANTHER" id="PTHR30015">
    <property type="entry name" value="MRR RESTRICTION SYSTEM PROTEIN"/>
    <property type="match status" value="1"/>
</dbReference>